<reference evidence="1 2" key="1">
    <citation type="submission" date="2015-09" db="EMBL/GenBank/DDBJ databases">
        <authorList>
            <consortium name="Pathogen Informatics"/>
        </authorList>
    </citation>
    <scope>NUCLEOTIDE SEQUENCE [LARGE SCALE GENOMIC DNA]</scope>
    <source>
        <strain evidence="1 2">2789STDY5834865</strain>
    </source>
</reference>
<proteinExistence type="predicted"/>
<gene>
    <name evidence="1" type="ORF">ERS852480_02317</name>
</gene>
<dbReference type="EMBL" id="CZAB01000017">
    <property type="protein sequence ID" value="CUO95696.1"/>
    <property type="molecule type" value="Genomic_DNA"/>
</dbReference>
<organism evidence="1 2">
    <name type="scientific">Enterocloster clostridioformis</name>
    <dbReference type="NCBI Taxonomy" id="1531"/>
    <lineage>
        <taxon>Bacteria</taxon>
        <taxon>Bacillati</taxon>
        <taxon>Bacillota</taxon>
        <taxon>Clostridia</taxon>
        <taxon>Lachnospirales</taxon>
        <taxon>Lachnospiraceae</taxon>
        <taxon>Enterocloster</taxon>
    </lineage>
</organism>
<accession>A0A174JBS0</accession>
<evidence type="ECO:0000313" key="1">
    <source>
        <dbReference type="EMBL" id="CUO95696.1"/>
    </source>
</evidence>
<sequence>MFYAKTHFLTNAILEYAICLDISWQVIWAYIQPSSLEYLMKQEYKKMEKECNRDNVLQQLNCVISQRSIDFTKAERLKNIMTDFDNNNNTIKLRAIYNGIKHHGTVHFKGLGENFESFGVAVAGKCPPMLCRKSYTVEEIENILFDYHCAFKKYFNEIVDAIMPSEYLDNKMPFGDFIGSVINIATVCD</sequence>
<name>A0A174JBS0_9FIRM</name>
<evidence type="ECO:0000313" key="2">
    <source>
        <dbReference type="Proteomes" id="UP000095512"/>
    </source>
</evidence>
<dbReference type="AlphaFoldDB" id="A0A174JBS0"/>
<dbReference type="Proteomes" id="UP000095512">
    <property type="component" value="Unassembled WGS sequence"/>
</dbReference>
<protein>
    <submittedName>
        <fullName evidence="1">Uncharacterized protein</fullName>
    </submittedName>
</protein>